<organism evidence="1 2">
    <name type="scientific">Capnocytophaga endodontalis</name>
    <dbReference type="NCBI Taxonomy" id="2708117"/>
    <lineage>
        <taxon>Bacteria</taxon>
        <taxon>Pseudomonadati</taxon>
        <taxon>Bacteroidota</taxon>
        <taxon>Flavobacteriia</taxon>
        <taxon>Flavobacteriales</taxon>
        <taxon>Flavobacteriaceae</taxon>
        <taxon>Capnocytophaga</taxon>
    </lineage>
</organism>
<proteinExistence type="predicted"/>
<dbReference type="AlphaFoldDB" id="A0A1Z4BT28"/>
<keyword evidence="2" id="KW-1185">Reference proteome</keyword>
<evidence type="ECO:0000313" key="1">
    <source>
        <dbReference type="EMBL" id="ASF44390.1"/>
    </source>
</evidence>
<reference evidence="2" key="1">
    <citation type="submission" date="2017-06" db="EMBL/GenBank/DDBJ databases">
        <title>Complete genome sequence of Capnocytophaga sp. KCOM 1579 (=ChDC OS43) isolated from a human refractory periapical abscess lesion.</title>
        <authorList>
            <person name="Kook J.-K."/>
            <person name="Park S.-N."/>
            <person name="Lim Y.K."/>
            <person name="Roh H."/>
        </authorList>
    </citation>
    <scope>NUCLEOTIDE SEQUENCE [LARGE SCALE GENOMIC DNA]</scope>
    <source>
        <strain evidence="2">ChDC OS43</strain>
    </source>
</reference>
<accession>A0A1Z4BT28</accession>
<protein>
    <submittedName>
        <fullName evidence="1">Uncharacterized protein</fullName>
    </submittedName>
</protein>
<evidence type="ECO:0000313" key="2">
    <source>
        <dbReference type="Proteomes" id="UP000197007"/>
    </source>
</evidence>
<dbReference type="KEGG" id="capn:CBG49_15495"/>
<name>A0A1Z4BT28_9FLAO</name>
<dbReference type="Proteomes" id="UP000197007">
    <property type="component" value="Chromosome"/>
</dbReference>
<gene>
    <name evidence="1" type="ORF">CBG49_15495</name>
</gene>
<sequence length="267" mass="31039">MFSQTKIDIDTIYKQDFEDFTLQLVRDDSGEKQAEFRTLYIDKKSGEATKIFVSTYKKDLHWIFGKSIGEGAYYTYNIIKGFHLENKLLVFYSCWGVVTAVSFDLTTMTHKTYYIGFYPHTGAFANLAHSIETKEYKGIFYFHIEAGQQYGGRANILGYFNPKTNEMYDYIPDNTLGKRISDINKDFETLKEDKETSLFIKKLLIRLKLAPDNVAISCLFRAKYQNFTYFFYVKDNSSVEILSFDIEKKEWFVGGYNASPSLTSEKP</sequence>
<dbReference type="EMBL" id="CP022022">
    <property type="protein sequence ID" value="ASF44390.1"/>
    <property type="molecule type" value="Genomic_DNA"/>
</dbReference>